<reference evidence="3" key="1">
    <citation type="submission" date="2016-10" db="EMBL/GenBank/DDBJ databases">
        <authorList>
            <person name="Varghese N."/>
            <person name="Submissions S."/>
        </authorList>
    </citation>
    <scope>NUCLEOTIDE SEQUENCE [LARGE SCALE GENOMIC DNA]</scope>
    <source>
        <strain evidence="3">DSM 45405</strain>
    </source>
</reference>
<organism evidence="2 3">
    <name type="scientific">Mycolicibacterium rutilum</name>
    <name type="common">Mycobacterium rutilum</name>
    <dbReference type="NCBI Taxonomy" id="370526"/>
    <lineage>
        <taxon>Bacteria</taxon>
        <taxon>Bacillati</taxon>
        <taxon>Actinomycetota</taxon>
        <taxon>Actinomycetes</taxon>
        <taxon>Mycobacteriales</taxon>
        <taxon>Mycobacteriaceae</taxon>
        <taxon>Mycolicibacterium</taxon>
    </lineage>
</organism>
<proteinExistence type="predicted"/>
<dbReference type="AlphaFoldDB" id="A0A1H6IV55"/>
<dbReference type="Pfam" id="PF01796">
    <property type="entry name" value="OB_ChsH2_C"/>
    <property type="match status" value="1"/>
</dbReference>
<dbReference type="SUPFAM" id="SSF50249">
    <property type="entry name" value="Nucleic acid-binding proteins"/>
    <property type="match status" value="1"/>
</dbReference>
<dbReference type="InterPro" id="IPR002878">
    <property type="entry name" value="ChsH2_C"/>
</dbReference>
<evidence type="ECO:0000259" key="1">
    <source>
        <dbReference type="Pfam" id="PF01796"/>
    </source>
</evidence>
<evidence type="ECO:0000313" key="2">
    <source>
        <dbReference type="EMBL" id="SEH53290.1"/>
    </source>
</evidence>
<dbReference type="OrthoDB" id="4542282at2"/>
<dbReference type="Proteomes" id="UP000182915">
    <property type="component" value="Chromosome I"/>
</dbReference>
<accession>A0A1H6IV55</accession>
<dbReference type="InterPro" id="IPR012340">
    <property type="entry name" value="NA-bd_OB-fold"/>
</dbReference>
<protein>
    <recommendedName>
        <fullName evidence="1">ChsH2 C-terminal OB-fold domain-containing protein</fullName>
    </recommendedName>
</protein>
<keyword evidence="3" id="KW-1185">Reference proteome</keyword>
<name>A0A1H6IV55_MYCRU</name>
<dbReference type="STRING" id="370526.SAMN04489835_1078"/>
<dbReference type="EMBL" id="LT629971">
    <property type="protein sequence ID" value="SEH53290.1"/>
    <property type="molecule type" value="Genomic_DNA"/>
</dbReference>
<feature type="domain" description="ChsH2 C-terminal OB-fold" evidence="1">
    <location>
        <begin position="52"/>
        <end position="114"/>
    </location>
</feature>
<evidence type="ECO:0000313" key="3">
    <source>
        <dbReference type="Proteomes" id="UP000182915"/>
    </source>
</evidence>
<sequence>MPLFPVQRDALSAEFLDGTRRGEFLLVRDVQTGEILAPQFDVSADPQRYERVAAAGNGTVVSWSVIHQKAGNGTVHRLPVGIVELDEGPWWWTSFPKADPDADLFGARVRVAFKTLGEGDAAEAVPYFELI</sequence>
<gene>
    <name evidence="2" type="ORF">SAMN04489835_1078</name>
</gene>
<dbReference type="RefSeq" id="WP_083406303.1">
    <property type="nucleotide sequence ID" value="NZ_LT629971.1"/>
</dbReference>